<accession>A0A5J4KT92</accession>
<evidence type="ECO:0000256" key="3">
    <source>
        <dbReference type="ARBA" id="ARBA00023163"/>
    </source>
</evidence>
<evidence type="ECO:0000256" key="2">
    <source>
        <dbReference type="ARBA" id="ARBA00023125"/>
    </source>
</evidence>
<dbReference type="Pfam" id="PF13545">
    <property type="entry name" value="HTH_Crp_2"/>
    <property type="match status" value="1"/>
</dbReference>
<dbReference type="InterPro" id="IPR012318">
    <property type="entry name" value="HTH_CRP"/>
</dbReference>
<dbReference type="CDD" id="cd00092">
    <property type="entry name" value="HTH_CRP"/>
    <property type="match status" value="1"/>
</dbReference>
<keyword evidence="2" id="KW-0238">DNA-binding</keyword>
<comment type="caution">
    <text evidence="6">The sequence shown here is derived from an EMBL/GenBank/DDBJ whole genome shotgun (WGS) entry which is preliminary data.</text>
</comment>
<sequence length="230" mass="26513">MLQDRTKLWYLKNIDIFANMRDEEYSMIDRLSEMKEIERGEILYLQGSSDKNIYILKKGAVKITKLTPQGREIILDIIKGGSIFGEMAHTDPREHDESAEAIEDSLICILKKEDFNKLLNMVPGLAIRLTKMIGFRRWKIENKLIDLLYCTVEKRLVKTILNLLEDFGIPHNGGYLLKIKLTHKDFADLIASTRETVTATLSKLKDQGYINFEGKYLTVSNVEKLSELLN</sequence>
<dbReference type="SMART" id="SM00419">
    <property type="entry name" value="HTH_CRP"/>
    <property type="match status" value="1"/>
</dbReference>
<evidence type="ECO:0000256" key="1">
    <source>
        <dbReference type="ARBA" id="ARBA00023015"/>
    </source>
</evidence>
<dbReference type="PROSITE" id="PS51063">
    <property type="entry name" value="HTH_CRP_2"/>
    <property type="match status" value="1"/>
</dbReference>
<dbReference type="GO" id="GO:0003700">
    <property type="term" value="F:DNA-binding transcription factor activity"/>
    <property type="evidence" value="ECO:0007669"/>
    <property type="project" value="TreeGrafter"/>
</dbReference>
<dbReference type="PRINTS" id="PR00034">
    <property type="entry name" value="HTHCRP"/>
</dbReference>
<dbReference type="PROSITE" id="PS50042">
    <property type="entry name" value="CNMP_BINDING_3"/>
    <property type="match status" value="1"/>
</dbReference>
<dbReference type="Gene3D" id="1.10.10.10">
    <property type="entry name" value="Winged helix-like DNA-binding domain superfamily/Winged helix DNA-binding domain"/>
    <property type="match status" value="1"/>
</dbReference>
<gene>
    <name evidence="6" type="ORF">A45J_0609</name>
</gene>
<proteinExistence type="predicted"/>
<dbReference type="GO" id="GO:0005829">
    <property type="term" value="C:cytosol"/>
    <property type="evidence" value="ECO:0007669"/>
    <property type="project" value="TreeGrafter"/>
</dbReference>
<evidence type="ECO:0000259" key="4">
    <source>
        <dbReference type="PROSITE" id="PS50042"/>
    </source>
</evidence>
<dbReference type="EMBL" id="BLAB01000001">
    <property type="protein sequence ID" value="GER92878.1"/>
    <property type="molecule type" value="Genomic_DNA"/>
</dbReference>
<dbReference type="InterPro" id="IPR036388">
    <property type="entry name" value="WH-like_DNA-bd_sf"/>
</dbReference>
<dbReference type="InterPro" id="IPR036390">
    <property type="entry name" value="WH_DNA-bd_sf"/>
</dbReference>
<dbReference type="SUPFAM" id="SSF46785">
    <property type="entry name" value="Winged helix' DNA-binding domain"/>
    <property type="match status" value="1"/>
</dbReference>
<dbReference type="SUPFAM" id="SSF51206">
    <property type="entry name" value="cAMP-binding domain-like"/>
    <property type="match status" value="1"/>
</dbReference>
<dbReference type="InterPro" id="IPR000595">
    <property type="entry name" value="cNMP-bd_dom"/>
</dbReference>
<reference evidence="6" key="1">
    <citation type="submission" date="2019-10" db="EMBL/GenBank/DDBJ databases">
        <title>Metagenomic sequencing of thiosulfate-disproportionating enrichment culture.</title>
        <authorList>
            <person name="Umezawa K."/>
            <person name="Kojima H."/>
            <person name="Fukui M."/>
        </authorList>
    </citation>
    <scope>NUCLEOTIDE SEQUENCE</scope>
    <source>
        <strain evidence="6">45J</strain>
    </source>
</reference>
<evidence type="ECO:0000313" key="6">
    <source>
        <dbReference type="EMBL" id="GER92878.1"/>
    </source>
</evidence>
<dbReference type="Pfam" id="PF00027">
    <property type="entry name" value="cNMP_binding"/>
    <property type="match status" value="1"/>
</dbReference>
<dbReference type="InterPro" id="IPR018490">
    <property type="entry name" value="cNMP-bd_dom_sf"/>
</dbReference>
<feature type="domain" description="Cyclic nucleotide-binding" evidence="4">
    <location>
        <begin position="16"/>
        <end position="119"/>
    </location>
</feature>
<name>A0A5J4KT92_9ZZZZ</name>
<evidence type="ECO:0000259" key="5">
    <source>
        <dbReference type="PROSITE" id="PS51063"/>
    </source>
</evidence>
<dbReference type="PANTHER" id="PTHR24567:SF74">
    <property type="entry name" value="HTH-TYPE TRANSCRIPTIONAL REGULATOR ARCR"/>
    <property type="match status" value="1"/>
</dbReference>
<dbReference type="AlphaFoldDB" id="A0A5J4KT92"/>
<dbReference type="PANTHER" id="PTHR24567">
    <property type="entry name" value="CRP FAMILY TRANSCRIPTIONAL REGULATORY PROTEIN"/>
    <property type="match status" value="1"/>
</dbReference>
<dbReference type="InterPro" id="IPR014710">
    <property type="entry name" value="RmlC-like_jellyroll"/>
</dbReference>
<protein>
    <submittedName>
        <fullName evidence="6">Crp/Fnr family transcriptional regulator</fullName>
    </submittedName>
</protein>
<dbReference type="InterPro" id="IPR050397">
    <property type="entry name" value="Env_Response_Regulators"/>
</dbReference>
<feature type="domain" description="HTH crp-type" evidence="5">
    <location>
        <begin position="150"/>
        <end position="223"/>
    </location>
</feature>
<dbReference type="GO" id="GO:0003677">
    <property type="term" value="F:DNA binding"/>
    <property type="evidence" value="ECO:0007669"/>
    <property type="project" value="UniProtKB-KW"/>
</dbReference>
<dbReference type="SMART" id="SM00100">
    <property type="entry name" value="cNMP"/>
    <property type="match status" value="1"/>
</dbReference>
<dbReference type="CDD" id="cd00038">
    <property type="entry name" value="CAP_ED"/>
    <property type="match status" value="1"/>
</dbReference>
<keyword evidence="3" id="KW-0804">Transcription</keyword>
<organism evidence="6">
    <name type="scientific">hot springs metagenome</name>
    <dbReference type="NCBI Taxonomy" id="433727"/>
    <lineage>
        <taxon>unclassified sequences</taxon>
        <taxon>metagenomes</taxon>
        <taxon>ecological metagenomes</taxon>
    </lineage>
</organism>
<keyword evidence="1" id="KW-0805">Transcription regulation</keyword>
<dbReference type="Gene3D" id="2.60.120.10">
    <property type="entry name" value="Jelly Rolls"/>
    <property type="match status" value="1"/>
</dbReference>